<proteinExistence type="predicted"/>
<organism evidence="1 2">
    <name type="scientific">Panagrolaimus sp. ES5</name>
    <dbReference type="NCBI Taxonomy" id="591445"/>
    <lineage>
        <taxon>Eukaryota</taxon>
        <taxon>Metazoa</taxon>
        <taxon>Ecdysozoa</taxon>
        <taxon>Nematoda</taxon>
        <taxon>Chromadorea</taxon>
        <taxon>Rhabditida</taxon>
        <taxon>Tylenchina</taxon>
        <taxon>Panagrolaimomorpha</taxon>
        <taxon>Panagrolaimoidea</taxon>
        <taxon>Panagrolaimidae</taxon>
        <taxon>Panagrolaimus</taxon>
    </lineage>
</organism>
<name>A0AC34F2K2_9BILA</name>
<reference evidence="2" key="1">
    <citation type="submission" date="2022-11" db="UniProtKB">
        <authorList>
            <consortium name="WormBaseParasite"/>
        </authorList>
    </citation>
    <scope>IDENTIFICATION</scope>
</reference>
<sequence length="429" mass="47581">MKGVVLKLLSLVITVTLAAYVDHSTTVEERRAKFVENFQHPEELEHIREGLQSLHLQEKEQQQQSRNLPLNVQNFLESRQNLQHLDQNVNTSLSLSIPVNNEGLEEFLYQSDILLTQNQIDQILGTDNPRQKRQAASGIYKKWDKTKPIYYKFDSTFDPTMADTFRLGAIKESPATNDNYGLPYDWGSGMHYGDSAYKGAPIFAIANDTIYQSTMGSYSGPSFKDLYEMNLHYDCMCPTGGITCQNGGFAHPRNCNTCICPSGYGGITCNELQQAENGATNIGSVLSAEPYFQLLSAKSGDPAKVLQRAQAVHWHITAPVGTKIEINIQSVTGQCNVGCAWGSLDIKVKNFNLVGSRFCCASDVAANPTLVSSENFAIISLYSQAYEHSFSLQYRYIDPNSPNSTATPPPTTTTAAPCVDKFNDCQRYE</sequence>
<evidence type="ECO:0000313" key="1">
    <source>
        <dbReference type="Proteomes" id="UP000887579"/>
    </source>
</evidence>
<dbReference type="WBParaSite" id="ES5_v2.g11205.t1">
    <property type="protein sequence ID" value="ES5_v2.g11205.t1"/>
    <property type="gene ID" value="ES5_v2.g11205"/>
</dbReference>
<evidence type="ECO:0000313" key="2">
    <source>
        <dbReference type="WBParaSite" id="ES5_v2.g11205.t1"/>
    </source>
</evidence>
<accession>A0AC34F2K2</accession>
<protein>
    <submittedName>
        <fullName evidence="2">Peptidase M12A domain-containing protein</fullName>
    </submittedName>
</protein>
<dbReference type="Proteomes" id="UP000887579">
    <property type="component" value="Unplaced"/>
</dbReference>